<name>A0A135P7Y5_9HYPH</name>
<evidence type="ECO:0000313" key="1">
    <source>
        <dbReference type="EMBL" id="KXG87468.1"/>
    </source>
</evidence>
<proteinExistence type="predicted"/>
<keyword evidence="2" id="KW-1185">Reference proteome</keyword>
<gene>
    <name evidence="1" type="ORF">ATO67_19380</name>
</gene>
<organism evidence="1 2">
    <name type="scientific">Agrobacterium bohemicum</name>
    <dbReference type="NCBI Taxonomy" id="2052828"/>
    <lineage>
        <taxon>Bacteria</taxon>
        <taxon>Pseudomonadati</taxon>
        <taxon>Pseudomonadota</taxon>
        <taxon>Alphaproteobacteria</taxon>
        <taxon>Hyphomicrobiales</taxon>
        <taxon>Rhizobiaceae</taxon>
        <taxon>Rhizobium/Agrobacterium group</taxon>
        <taxon>Agrobacterium</taxon>
    </lineage>
</organism>
<evidence type="ECO:0000313" key="2">
    <source>
        <dbReference type="Proteomes" id="UP000070498"/>
    </source>
</evidence>
<accession>A0A135P7Y5</accession>
<dbReference type="Proteomes" id="UP000070498">
    <property type="component" value="Unassembled WGS sequence"/>
</dbReference>
<reference evidence="1 2" key="1">
    <citation type="submission" date="2015-11" db="EMBL/GenBank/DDBJ databases">
        <title>Draft genome sequence of Agrobacterium sp. R89-1.</title>
        <authorList>
            <person name="Zahradnik J."/>
            <person name="Kyslikova E."/>
            <person name="Palyzova A."/>
            <person name="Kyslik P."/>
        </authorList>
    </citation>
    <scope>NUCLEOTIDE SEQUENCE [LARGE SCALE GENOMIC DNA]</scope>
    <source>
        <strain evidence="1 2">R89-1</strain>
    </source>
</reference>
<dbReference type="EMBL" id="LNUW01000005">
    <property type="protein sequence ID" value="KXG87468.1"/>
    <property type="molecule type" value="Genomic_DNA"/>
</dbReference>
<comment type="caution">
    <text evidence="1">The sequence shown here is derived from an EMBL/GenBank/DDBJ whole genome shotgun (WGS) entry which is preliminary data.</text>
</comment>
<sequence>MHNVEFRIFFRTSIIALLVSTVGGHTAWSKDICSDAYMTQKIQPFATRAQNAVGICGTAKAGITLYNESIKLVNQCLSDPGLRAYKQELEKQLRDAKSQAAGSCG</sequence>
<dbReference type="AlphaFoldDB" id="A0A135P7Y5"/>
<protein>
    <submittedName>
        <fullName evidence="1">Uncharacterized protein</fullName>
    </submittedName>
</protein>